<sequence length="92" mass="9792">MNHVRQIRKGAGISQASLRRKLDWNQSRLANYEAGRRAPGLEEARQIVSALNQLGATCALDDVFPVSAGGLTPSGADSDLASLVRVDGQNTC</sequence>
<organism evidence="2">
    <name type="scientific">Pseudomonas peradeniyensis</name>
    <dbReference type="NCBI Taxonomy" id="2745488"/>
    <lineage>
        <taxon>Bacteria</taxon>
        <taxon>Pseudomonadati</taxon>
        <taxon>Pseudomonadota</taxon>
        <taxon>Gammaproteobacteria</taxon>
        <taxon>Pseudomonadales</taxon>
        <taxon>Pseudomonadaceae</taxon>
        <taxon>Pseudomonas</taxon>
    </lineage>
</organism>
<reference evidence="2" key="2">
    <citation type="submission" date="2020-07" db="EMBL/GenBank/DDBJ databases">
        <authorList>
            <person name="Lood C."/>
            <person name="Girard L."/>
        </authorList>
    </citation>
    <scope>NUCLEOTIDE SEQUENCE</scope>
    <source>
        <strain evidence="2">BW13M1</strain>
    </source>
</reference>
<evidence type="ECO:0000259" key="1">
    <source>
        <dbReference type="PROSITE" id="PS50943"/>
    </source>
</evidence>
<dbReference type="SMART" id="SM00530">
    <property type="entry name" value="HTH_XRE"/>
    <property type="match status" value="1"/>
</dbReference>
<evidence type="ECO:0000313" key="2">
    <source>
        <dbReference type="EMBL" id="MBC3446869.1"/>
    </source>
</evidence>
<accession>A0A923G8P5</accession>
<dbReference type="PROSITE" id="PS50943">
    <property type="entry name" value="HTH_CROC1"/>
    <property type="match status" value="1"/>
</dbReference>
<gene>
    <name evidence="2" type="ORF">HU751_13885</name>
</gene>
<dbReference type="AlphaFoldDB" id="A0A923G8P5"/>
<feature type="domain" description="HTH cro/C1-type" evidence="1">
    <location>
        <begin position="4"/>
        <end position="52"/>
    </location>
</feature>
<dbReference type="CDD" id="cd00093">
    <property type="entry name" value="HTH_XRE"/>
    <property type="match status" value="1"/>
</dbReference>
<dbReference type="SUPFAM" id="SSF47413">
    <property type="entry name" value="lambda repressor-like DNA-binding domains"/>
    <property type="match status" value="1"/>
</dbReference>
<dbReference type="Pfam" id="PF01381">
    <property type="entry name" value="HTH_3"/>
    <property type="match status" value="1"/>
</dbReference>
<name>A0A923G8P5_9PSED</name>
<dbReference type="InterPro" id="IPR001387">
    <property type="entry name" value="Cro/C1-type_HTH"/>
</dbReference>
<protein>
    <submittedName>
        <fullName evidence="2">Helix-turn-helix transcriptional regulator</fullName>
    </submittedName>
</protein>
<dbReference type="GO" id="GO:0003677">
    <property type="term" value="F:DNA binding"/>
    <property type="evidence" value="ECO:0007669"/>
    <property type="project" value="InterPro"/>
</dbReference>
<dbReference type="InterPro" id="IPR010982">
    <property type="entry name" value="Lambda_DNA-bd_dom_sf"/>
</dbReference>
<proteinExistence type="predicted"/>
<dbReference type="EMBL" id="JABWRJ010000016">
    <property type="protein sequence ID" value="MBC3446869.1"/>
    <property type="molecule type" value="Genomic_DNA"/>
</dbReference>
<dbReference type="Gene3D" id="1.10.260.40">
    <property type="entry name" value="lambda repressor-like DNA-binding domains"/>
    <property type="match status" value="1"/>
</dbReference>
<reference evidence="2" key="1">
    <citation type="journal article" date="2020" name="Microorganisms">
        <title>Reliable Identification of Environmental Pseudomonas Isolates Using the rpoD Gene.</title>
        <authorList>
            <consortium name="The Broad Institute Genome Sequencing Platform"/>
            <person name="Girard L."/>
            <person name="Lood C."/>
            <person name="Rokni-Zadeh H."/>
            <person name="van Noort V."/>
            <person name="Lavigne R."/>
            <person name="De Mot R."/>
        </authorList>
    </citation>
    <scope>NUCLEOTIDE SEQUENCE</scope>
    <source>
        <strain evidence="2">BW13M1</strain>
    </source>
</reference>
<comment type="caution">
    <text evidence="2">The sequence shown here is derived from an EMBL/GenBank/DDBJ whole genome shotgun (WGS) entry which is preliminary data.</text>
</comment>